<dbReference type="KEGG" id="more:E1B28_012339"/>
<accession>A0A9P7RR92</accession>
<feature type="transmembrane region" description="Helical" evidence="6">
    <location>
        <begin position="519"/>
        <end position="540"/>
    </location>
</feature>
<evidence type="ECO:0008006" key="9">
    <source>
        <dbReference type="Google" id="ProtNLM"/>
    </source>
</evidence>
<dbReference type="OrthoDB" id="413313at2759"/>
<dbReference type="Proteomes" id="UP001049176">
    <property type="component" value="Chromosome 8"/>
</dbReference>
<dbReference type="GeneID" id="66081414"/>
<dbReference type="EMBL" id="CM032188">
    <property type="protein sequence ID" value="KAG7088331.1"/>
    <property type="molecule type" value="Genomic_DNA"/>
</dbReference>
<dbReference type="AlphaFoldDB" id="A0A9P7RR92"/>
<dbReference type="RefSeq" id="XP_043004802.1">
    <property type="nucleotide sequence ID" value="XM_043157435.1"/>
</dbReference>
<dbReference type="Pfam" id="PF08637">
    <property type="entry name" value="NCA2"/>
    <property type="match status" value="1"/>
</dbReference>
<proteinExistence type="predicted"/>
<evidence type="ECO:0000256" key="2">
    <source>
        <dbReference type="ARBA" id="ARBA00022692"/>
    </source>
</evidence>
<comment type="subcellular location">
    <subcellularLocation>
        <location evidence="1">Mitochondrion membrane</location>
        <topology evidence="1">Multi-pass membrane protein</topology>
    </subcellularLocation>
</comment>
<evidence type="ECO:0000313" key="7">
    <source>
        <dbReference type="EMBL" id="KAG7088331.1"/>
    </source>
</evidence>
<sequence length="658" mass="74406">MAVSQTFTVRNFVKALDQHAKKPLLQVAQTVSEKSDSDSTKQKLQSVLASLEKLYIPGSNQHTRDAIQLLLSLQNQRLVEGLPPSKDSEQAALEQAVLNKVAIVVYSQALDILLSQCLEAESEMEWWNDVERSPSNVVHYLLQTLPSRLVNLTRTFRDGLRQHNIPMNIDQLRPSSLRLLFPSRALRPSILVTSLFPHLHHSSQSLSSIPSLSLFFDSQQTPSGNHGWSITRIISHLAGSIRSLIELPYRLTKEECRFKRRQLEAIRNDRASALGQLAQERLRLRDTLDHPQFDLESLKPTVEVIDGIMREVTSSVAMDSTLPMLQAFCSTTFTEFKDLHVAHLRSEQLLKPSRLTRLWPRLILGPPIFLYTVGRLYHSRGSLLQLARESKEVLQGFLVDWLIEPLKGVFDTVRSKDKSVIVSKEGVEADFESLERMAISLAKDHLNYNSDQLRGLSEQVRAGDLTPVMKLYEEDIRSPVKSALGGTLLRTLFIQVQKAKVDIDQALTGIDRLLKSQELTFAFVGVAPAFSILYLTVGYIRRLLVGGRGKQRYGGKHQRARVLFAMRRIERLLIHDQTTQVSSQTAGLLMLSVAQLQTYAEKYLPNNSRLKEGFLEDVEDLEDPELGGRERRLVVERMWRSWGKILGLGEIAGEGVMT</sequence>
<evidence type="ECO:0000256" key="4">
    <source>
        <dbReference type="ARBA" id="ARBA00023128"/>
    </source>
</evidence>
<keyword evidence="4" id="KW-0496">Mitochondrion</keyword>
<keyword evidence="5 6" id="KW-0472">Membrane</keyword>
<keyword evidence="8" id="KW-1185">Reference proteome</keyword>
<dbReference type="PANTHER" id="PTHR28234">
    <property type="entry name" value="NUCLEAR CONTROL OF ATPASE PROTEIN 2"/>
    <property type="match status" value="1"/>
</dbReference>
<protein>
    <recommendedName>
        <fullName evidence="9">NCA2-domain-containing protein</fullName>
    </recommendedName>
</protein>
<name>A0A9P7RR92_9AGAR</name>
<comment type="caution">
    <text evidence="7">The sequence shown here is derived from an EMBL/GenBank/DDBJ whole genome shotgun (WGS) entry which is preliminary data.</text>
</comment>
<dbReference type="InterPro" id="IPR013946">
    <property type="entry name" value="NCA2-like"/>
</dbReference>
<organism evidence="7 8">
    <name type="scientific">Marasmius oreades</name>
    <name type="common">fairy-ring Marasmius</name>
    <dbReference type="NCBI Taxonomy" id="181124"/>
    <lineage>
        <taxon>Eukaryota</taxon>
        <taxon>Fungi</taxon>
        <taxon>Dikarya</taxon>
        <taxon>Basidiomycota</taxon>
        <taxon>Agaricomycotina</taxon>
        <taxon>Agaricomycetes</taxon>
        <taxon>Agaricomycetidae</taxon>
        <taxon>Agaricales</taxon>
        <taxon>Marasmiineae</taxon>
        <taxon>Marasmiaceae</taxon>
        <taxon>Marasmius</taxon>
    </lineage>
</organism>
<gene>
    <name evidence="7" type="ORF">E1B28_012339</name>
</gene>
<keyword evidence="3 6" id="KW-1133">Transmembrane helix</keyword>
<reference evidence="7" key="1">
    <citation type="journal article" date="2021" name="Genome Biol. Evol.">
        <title>The assembled and annotated genome of the fairy-ring fungus Marasmius oreades.</title>
        <authorList>
            <person name="Hiltunen M."/>
            <person name="Ament-Velasquez S.L."/>
            <person name="Johannesson H."/>
        </authorList>
    </citation>
    <scope>NUCLEOTIDE SEQUENCE</scope>
    <source>
        <strain evidence="7">03SP1</strain>
    </source>
</reference>
<evidence type="ECO:0000256" key="1">
    <source>
        <dbReference type="ARBA" id="ARBA00004225"/>
    </source>
</evidence>
<evidence type="ECO:0000256" key="5">
    <source>
        <dbReference type="ARBA" id="ARBA00023136"/>
    </source>
</evidence>
<dbReference type="PANTHER" id="PTHR28234:SF1">
    <property type="entry name" value="NUCLEAR CONTROL OF ATPASE PROTEIN 2"/>
    <property type="match status" value="1"/>
</dbReference>
<dbReference type="GO" id="GO:0005741">
    <property type="term" value="C:mitochondrial outer membrane"/>
    <property type="evidence" value="ECO:0007669"/>
    <property type="project" value="TreeGrafter"/>
</dbReference>
<evidence type="ECO:0000313" key="8">
    <source>
        <dbReference type="Proteomes" id="UP001049176"/>
    </source>
</evidence>
<evidence type="ECO:0000256" key="3">
    <source>
        <dbReference type="ARBA" id="ARBA00022989"/>
    </source>
</evidence>
<keyword evidence="2 6" id="KW-0812">Transmembrane</keyword>
<evidence type="ECO:0000256" key="6">
    <source>
        <dbReference type="SAM" id="Phobius"/>
    </source>
</evidence>